<dbReference type="PANTHER" id="PTHR31551:SF1">
    <property type="entry name" value="COILED-COIL DOMAIN-CONTAINING PROTEIN 12"/>
    <property type="match status" value="1"/>
</dbReference>
<gene>
    <name evidence="2" type="ORF">CAUJ_LOCUS7271</name>
</gene>
<dbReference type="AlphaFoldDB" id="A0A8S1H858"/>
<dbReference type="GO" id="GO:0005684">
    <property type="term" value="C:U2-type spliceosomal complex"/>
    <property type="evidence" value="ECO:0007669"/>
    <property type="project" value="TreeGrafter"/>
</dbReference>
<feature type="compositionally biased region" description="Acidic residues" evidence="1">
    <location>
        <begin position="1"/>
        <end position="16"/>
    </location>
</feature>
<dbReference type="OrthoDB" id="10261348at2759"/>
<evidence type="ECO:0000313" key="3">
    <source>
        <dbReference type="Proteomes" id="UP000835052"/>
    </source>
</evidence>
<feature type="region of interest" description="Disordered" evidence="1">
    <location>
        <begin position="1"/>
        <end position="68"/>
    </location>
</feature>
<feature type="compositionally biased region" description="Basic and acidic residues" evidence="1">
    <location>
        <begin position="53"/>
        <end position="68"/>
    </location>
</feature>
<reference evidence="2" key="1">
    <citation type="submission" date="2020-10" db="EMBL/GenBank/DDBJ databases">
        <authorList>
            <person name="Kikuchi T."/>
        </authorList>
    </citation>
    <scope>NUCLEOTIDE SEQUENCE</scope>
    <source>
        <strain evidence="2">NKZ352</strain>
    </source>
</reference>
<organism evidence="2 3">
    <name type="scientific">Caenorhabditis auriculariae</name>
    <dbReference type="NCBI Taxonomy" id="2777116"/>
    <lineage>
        <taxon>Eukaryota</taxon>
        <taxon>Metazoa</taxon>
        <taxon>Ecdysozoa</taxon>
        <taxon>Nematoda</taxon>
        <taxon>Chromadorea</taxon>
        <taxon>Rhabditida</taxon>
        <taxon>Rhabditina</taxon>
        <taxon>Rhabditomorpha</taxon>
        <taxon>Rhabditoidea</taxon>
        <taxon>Rhabditidae</taxon>
        <taxon>Peloderinae</taxon>
        <taxon>Caenorhabditis</taxon>
    </lineage>
</organism>
<keyword evidence="3" id="KW-1185">Reference proteome</keyword>
<dbReference type="Pfam" id="PF08315">
    <property type="entry name" value="cwf18"/>
    <property type="match status" value="1"/>
</dbReference>
<proteinExistence type="predicted"/>
<evidence type="ECO:0000313" key="2">
    <source>
        <dbReference type="EMBL" id="CAD6191352.1"/>
    </source>
</evidence>
<dbReference type="PANTHER" id="PTHR31551">
    <property type="entry name" value="PRE-MRNA-SPLICING FACTOR CWF18"/>
    <property type="match status" value="1"/>
</dbReference>
<accession>A0A8S1H858</accession>
<dbReference type="InterPro" id="IPR013169">
    <property type="entry name" value="mRNA_splic_Cwf18-like"/>
</dbReference>
<evidence type="ECO:0000256" key="1">
    <source>
        <dbReference type="SAM" id="MobiDB-lite"/>
    </source>
</evidence>
<name>A0A8S1H858_9PELO</name>
<sequence>MREDEENSNTSDDDVEAITRKETSLESAAKARKRRLMALKSQIHGIPMQEQDYETKESDTKKSKEGLKQFRNHKPVYANVGNVTNGTDLDVVENEIVDHLQDVVDEKPIENVDLSMLAPKKIDWDLKRDIEAKLQKLDRKTQRAVAEIIRHRLAQGKGDLVSTVNAGTA</sequence>
<comment type="caution">
    <text evidence="2">The sequence shown here is derived from an EMBL/GenBank/DDBJ whole genome shotgun (WGS) entry which is preliminary data.</text>
</comment>
<protein>
    <recommendedName>
        <fullName evidence="4">Coiled-coil domain-containing protein 12</fullName>
    </recommendedName>
</protein>
<dbReference type="EMBL" id="CAJGYM010000020">
    <property type="protein sequence ID" value="CAD6191352.1"/>
    <property type="molecule type" value="Genomic_DNA"/>
</dbReference>
<dbReference type="GO" id="GO:0071014">
    <property type="term" value="C:post-mRNA release spliceosomal complex"/>
    <property type="evidence" value="ECO:0007669"/>
    <property type="project" value="TreeGrafter"/>
</dbReference>
<evidence type="ECO:0008006" key="4">
    <source>
        <dbReference type="Google" id="ProtNLM"/>
    </source>
</evidence>
<dbReference type="Proteomes" id="UP000835052">
    <property type="component" value="Unassembled WGS sequence"/>
</dbReference>